<dbReference type="HOGENOM" id="CLU_028255_0_1_6"/>
<organism evidence="5 6">
    <name type="scientific">Hahella chejuensis (strain KCTC 2396)</name>
    <dbReference type="NCBI Taxonomy" id="349521"/>
    <lineage>
        <taxon>Bacteria</taxon>
        <taxon>Pseudomonadati</taxon>
        <taxon>Pseudomonadota</taxon>
        <taxon>Gammaproteobacteria</taxon>
        <taxon>Oceanospirillales</taxon>
        <taxon>Hahellaceae</taxon>
        <taxon>Hahella</taxon>
    </lineage>
</organism>
<dbReference type="PANTHER" id="PTHR21599">
    <property type="entry name" value="GLYCERATE KINASE"/>
    <property type="match status" value="1"/>
</dbReference>
<evidence type="ECO:0000256" key="4">
    <source>
        <dbReference type="PIRNR" id="PIRNR006078"/>
    </source>
</evidence>
<dbReference type="Gene3D" id="3.90.1510.10">
    <property type="entry name" value="Glycerate kinase, domain 2"/>
    <property type="match status" value="1"/>
</dbReference>
<dbReference type="PANTHER" id="PTHR21599:SF0">
    <property type="entry name" value="GLYCERATE KINASE"/>
    <property type="match status" value="1"/>
</dbReference>
<sequence length="395" mass="40338">MGMARLSRSPFLMRKQIMKVLIAPDSFKECLSSQEAGAAIGQGVLRAAPHAHCEAIQISDGGEGFVAAILANKGGHERFVTVRDPLGEPVSAMWGLLEDGATAVIEVAAATGLHLLSRAQRNPFLAGSWGSGEVIRDALDAGVRRFMIGLGGSASNDGGVGMLMALGLRALKSNGEPIAPCARGLSELASLDYSGLDPRLRECDITIALDVDNPLCGEQGASAVFGPQKGATSADVQELDRLLSHWLALNEQVLGRELGAIPGGGAAGGLGMAFIGVLGAQGRKGIDLVLELSGFDDKLKGADLVFTGEGCMDSQSLRGKAPLGVAQRAQRAGAPTIALVGALLGDATAARAMGLTAVFPIAPGAVTLDQALANAAANLRRSAENATACFLAGRG</sequence>
<dbReference type="InterPro" id="IPR018197">
    <property type="entry name" value="Glycerate_kinase_RE-like"/>
</dbReference>
<dbReference type="GO" id="GO:0008887">
    <property type="term" value="F:glycerate kinase activity"/>
    <property type="evidence" value="ECO:0007669"/>
    <property type="project" value="UniProtKB-UniRule"/>
</dbReference>
<evidence type="ECO:0000256" key="3">
    <source>
        <dbReference type="ARBA" id="ARBA00022777"/>
    </source>
</evidence>
<dbReference type="Pfam" id="PF02595">
    <property type="entry name" value="Gly_kinase"/>
    <property type="match status" value="1"/>
</dbReference>
<keyword evidence="3 4" id="KW-0418">Kinase</keyword>
<evidence type="ECO:0000313" key="6">
    <source>
        <dbReference type="Proteomes" id="UP000000238"/>
    </source>
</evidence>
<protein>
    <submittedName>
        <fullName evidence="5">Glycerate kinase</fullName>
        <ecNumber evidence="5">2.7.1.31</ecNumber>
    </submittedName>
</protein>
<dbReference type="InterPro" id="IPR004381">
    <property type="entry name" value="Glycerate_kinase"/>
</dbReference>
<accession>Q2SMF6</accession>
<gene>
    <name evidence="5" type="primary">garK</name>
    <name evidence="5" type="ordered locus">HCH_01301</name>
</gene>
<dbReference type="AlphaFoldDB" id="Q2SMF6"/>
<dbReference type="eggNOG" id="COG1929">
    <property type="taxonomic scope" value="Bacteria"/>
</dbReference>
<dbReference type="KEGG" id="hch:HCH_01301"/>
<dbReference type="InterPro" id="IPR036129">
    <property type="entry name" value="Glycerate_kinase_sf"/>
</dbReference>
<dbReference type="GO" id="GO:0031388">
    <property type="term" value="P:organic acid phosphorylation"/>
    <property type="evidence" value="ECO:0007669"/>
    <property type="project" value="UniProtKB-UniRule"/>
</dbReference>
<dbReference type="EC" id="2.7.1.31" evidence="5"/>
<name>Q2SMF6_HAHCH</name>
<dbReference type="NCBIfam" id="TIGR00045">
    <property type="entry name" value="glycerate kinase"/>
    <property type="match status" value="1"/>
</dbReference>
<evidence type="ECO:0000313" key="5">
    <source>
        <dbReference type="EMBL" id="ABC28168.1"/>
    </source>
</evidence>
<evidence type="ECO:0000256" key="2">
    <source>
        <dbReference type="ARBA" id="ARBA00022679"/>
    </source>
</evidence>
<dbReference type="STRING" id="349521.HCH_01301"/>
<keyword evidence="6" id="KW-1185">Reference proteome</keyword>
<reference evidence="5 6" key="1">
    <citation type="journal article" date="2005" name="Nucleic Acids Res.">
        <title>Genomic blueprint of Hahella chejuensis, a marine microbe producing an algicidal agent.</title>
        <authorList>
            <person name="Jeong H."/>
            <person name="Yim J.H."/>
            <person name="Lee C."/>
            <person name="Choi S.-H."/>
            <person name="Park Y.K."/>
            <person name="Yoon S.H."/>
            <person name="Hur C.-G."/>
            <person name="Kang H.-Y."/>
            <person name="Kim D."/>
            <person name="Lee H.H."/>
            <person name="Park K.H."/>
            <person name="Park S.-H."/>
            <person name="Park H.-S."/>
            <person name="Lee H.K."/>
            <person name="Oh T.K."/>
            <person name="Kim J.F."/>
        </authorList>
    </citation>
    <scope>NUCLEOTIDE SEQUENCE [LARGE SCALE GENOMIC DNA]</scope>
    <source>
        <strain evidence="5 6">KCTC 2396</strain>
    </source>
</reference>
<comment type="similarity">
    <text evidence="1 4">Belongs to the glycerate kinase type-1 family.</text>
</comment>
<dbReference type="Proteomes" id="UP000000238">
    <property type="component" value="Chromosome"/>
</dbReference>
<evidence type="ECO:0000256" key="1">
    <source>
        <dbReference type="ARBA" id="ARBA00006284"/>
    </source>
</evidence>
<keyword evidence="2 4" id="KW-0808">Transferase</keyword>
<dbReference type="SUPFAM" id="SSF110738">
    <property type="entry name" value="Glycerate kinase I"/>
    <property type="match status" value="1"/>
</dbReference>
<proteinExistence type="inferred from homology"/>
<dbReference type="EMBL" id="CP000155">
    <property type="protein sequence ID" value="ABC28168.1"/>
    <property type="molecule type" value="Genomic_DNA"/>
</dbReference>
<dbReference type="Gene3D" id="3.40.50.10350">
    <property type="entry name" value="Glycerate kinase, domain 1"/>
    <property type="match status" value="1"/>
</dbReference>
<dbReference type="PIRSF" id="PIRSF006078">
    <property type="entry name" value="GlxK"/>
    <property type="match status" value="1"/>
</dbReference>
<dbReference type="InterPro" id="IPR018193">
    <property type="entry name" value="Glyc_kinase_flavodox-like_fold"/>
</dbReference>